<proteinExistence type="predicted"/>
<protein>
    <submittedName>
        <fullName evidence="1">Uncharacterized protein</fullName>
    </submittedName>
</protein>
<keyword evidence="2" id="KW-1185">Reference proteome</keyword>
<comment type="caution">
    <text evidence="1">The sequence shown here is derived from an EMBL/GenBank/DDBJ whole genome shotgun (WGS) entry which is preliminary data.</text>
</comment>
<name>A0ABR9MLB1_9ACTN</name>
<evidence type="ECO:0000313" key="2">
    <source>
        <dbReference type="Proteomes" id="UP000633509"/>
    </source>
</evidence>
<gene>
    <name evidence="1" type="ORF">H4W80_011399</name>
</gene>
<evidence type="ECO:0000313" key="1">
    <source>
        <dbReference type="EMBL" id="MBE1593141.1"/>
    </source>
</evidence>
<organism evidence="1 2">
    <name type="scientific">Nonomuraea angiospora</name>
    <dbReference type="NCBI Taxonomy" id="46172"/>
    <lineage>
        <taxon>Bacteria</taxon>
        <taxon>Bacillati</taxon>
        <taxon>Actinomycetota</taxon>
        <taxon>Actinomycetes</taxon>
        <taxon>Streptosporangiales</taxon>
        <taxon>Streptosporangiaceae</taxon>
        <taxon>Nonomuraea</taxon>
    </lineage>
</organism>
<sequence length="45" mass="4804">MRWLTSIVNGRPPPVRRKVWISGGRLNTGSCDALGSPTGVSRPGL</sequence>
<dbReference type="Proteomes" id="UP000633509">
    <property type="component" value="Unassembled WGS sequence"/>
</dbReference>
<reference evidence="1 2" key="1">
    <citation type="submission" date="2020-10" db="EMBL/GenBank/DDBJ databases">
        <title>Sequencing the genomes of 1000 actinobacteria strains.</title>
        <authorList>
            <person name="Klenk H.-P."/>
        </authorList>
    </citation>
    <scope>NUCLEOTIDE SEQUENCE [LARGE SCALE GENOMIC DNA]</scope>
    <source>
        <strain evidence="1 2">DSM 43173</strain>
    </source>
</reference>
<accession>A0ABR9MLB1</accession>
<dbReference type="EMBL" id="JADBEK010000001">
    <property type="protein sequence ID" value="MBE1593141.1"/>
    <property type="molecule type" value="Genomic_DNA"/>
</dbReference>